<evidence type="ECO:0000313" key="5">
    <source>
        <dbReference type="Proteomes" id="UP000002734"/>
    </source>
</evidence>
<evidence type="ECO:0000256" key="3">
    <source>
        <dbReference type="SAM" id="SignalP"/>
    </source>
</evidence>
<dbReference type="AlphaFoldDB" id="C6C820"/>
<dbReference type="InterPro" id="IPR052063">
    <property type="entry name" value="Polysaccharide_Lyase_1"/>
</dbReference>
<keyword evidence="1" id="KW-0479">Metal-binding</keyword>
<gene>
    <name evidence="4" type="ordered locus">Dd703_0351</name>
</gene>
<keyword evidence="4" id="KW-0456">Lyase</keyword>
<dbReference type="PANTHER" id="PTHR42970">
    <property type="entry name" value="PECTATE LYASE C-RELATED"/>
    <property type="match status" value="1"/>
</dbReference>
<dbReference type="eggNOG" id="COG3866">
    <property type="taxonomic scope" value="Bacteria"/>
</dbReference>
<sequence length="421" mass="44057">MKRNLLFAVLCGASVLSAQAASTAAPDLKGFGTDTVAGSGGKIIRVTTLAASGSGSLREALATKGPRIIVFEVGGVIDLNEADLKLSEPYVTIAGQTAPSPGISLIKGGMVISTHDVLMQHIRFRIGDAGHAKKSGFEKDVSLYGPNAYNVVVDHCSFAWGTDENLSVSGPRYDGQSGTAHNVTFSNNIIAEGLYNASHSKGIHSMGTLVHDNVTNAAIIGNLYAHNNERNPWFKGGSTGVVVNNLIYNPGVWAIRVGAIQSEWEGKTLPENPKVAIAGNVMYYGANTPSGLALVGSNTTGGNVWMNDNLAYNAAGKAVSQTSGTDITQLKAAPVWPTGLTAISASSVASQVTQKAGARPNDRDSVDQRIVSNFQKRTGAFVDSQDDVGGYPTATTVKRTLTVPSSNVDAWLQQLAKALEE</sequence>
<dbReference type="KEGG" id="dda:Dd703_0351"/>
<keyword evidence="3" id="KW-0732">Signal</keyword>
<keyword evidence="2" id="KW-0325">Glycoprotein</keyword>
<organism evidence="4 5">
    <name type="scientific">Musicola paradisiaca (strain Ech703)</name>
    <name type="common">Dickeya paradisiaca</name>
    <name type="synonym">Dickeya dadantii</name>
    <dbReference type="NCBI Taxonomy" id="579405"/>
    <lineage>
        <taxon>Bacteria</taxon>
        <taxon>Pseudomonadati</taxon>
        <taxon>Pseudomonadota</taxon>
        <taxon>Gammaproteobacteria</taxon>
        <taxon>Enterobacterales</taxon>
        <taxon>Pectobacteriaceae</taxon>
        <taxon>Musicola</taxon>
    </lineage>
</organism>
<dbReference type="STRING" id="579405.Dd703_0351"/>
<dbReference type="HOGENOM" id="CLU_036782_1_0_6"/>
<reference evidence="4" key="1">
    <citation type="submission" date="2009-06" db="EMBL/GenBank/DDBJ databases">
        <title>Complete sequence of Dickeya dadantii Ech703.</title>
        <authorList>
            <consortium name="US DOE Joint Genome Institute"/>
            <person name="Lucas S."/>
            <person name="Copeland A."/>
            <person name="Lapidus A."/>
            <person name="Glavina del Rio T."/>
            <person name="Dalin E."/>
            <person name="Tice H."/>
            <person name="Bruce D."/>
            <person name="Goodwin L."/>
            <person name="Pitluck S."/>
            <person name="Chertkov O."/>
            <person name="Brettin T."/>
            <person name="Detter J.C."/>
            <person name="Han C."/>
            <person name="Larimer F."/>
            <person name="Land M."/>
            <person name="Hauser L."/>
            <person name="Kyrpides N."/>
            <person name="Mikhailova N."/>
            <person name="Balakrishnan V."/>
            <person name="Glasner J."/>
            <person name="Perna N.T."/>
        </authorList>
    </citation>
    <scope>NUCLEOTIDE SEQUENCE [LARGE SCALE GENOMIC DNA]</scope>
    <source>
        <strain evidence="4">Ech703</strain>
    </source>
</reference>
<dbReference type="Gene3D" id="2.160.20.10">
    <property type="entry name" value="Single-stranded right-handed beta-helix, Pectin lyase-like"/>
    <property type="match status" value="1"/>
</dbReference>
<dbReference type="GO" id="GO:0046872">
    <property type="term" value="F:metal ion binding"/>
    <property type="evidence" value="ECO:0007669"/>
    <property type="project" value="UniProtKB-KW"/>
</dbReference>
<evidence type="ECO:0000313" key="4">
    <source>
        <dbReference type="EMBL" id="ACS84165.1"/>
    </source>
</evidence>
<dbReference type="GO" id="GO:0016829">
    <property type="term" value="F:lyase activity"/>
    <property type="evidence" value="ECO:0007669"/>
    <property type="project" value="UniProtKB-KW"/>
</dbReference>
<accession>C6C820</accession>
<keyword evidence="5" id="KW-1185">Reference proteome</keyword>
<evidence type="ECO:0000256" key="2">
    <source>
        <dbReference type="ARBA" id="ARBA00023180"/>
    </source>
</evidence>
<dbReference type="EMBL" id="CP001654">
    <property type="protein sequence ID" value="ACS84165.1"/>
    <property type="molecule type" value="Genomic_DNA"/>
</dbReference>
<dbReference type="InterPro" id="IPR011050">
    <property type="entry name" value="Pectin_lyase_fold/virulence"/>
</dbReference>
<dbReference type="SUPFAM" id="SSF51126">
    <property type="entry name" value="Pectin lyase-like"/>
    <property type="match status" value="1"/>
</dbReference>
<protein>
    <submittedName>
        <fullName evidence="4">Pectate lyase</fullName>
    </submittedName>
</protein>
<dbReference type="CAZy" id="PL1">
    <property type="family name" value="Polysaccharide Lyase Family 1"/>
</dbReference>
<dbReference type="PANTHER" id="PTHR42970:SF1">
    <property type="entry name" value="PECTATE LYASE C-RELATED"/>
    <property type="match status" value="1"/>
</dbReference>
<dbReference type="InterPro" id="IPR012334">
    <property type="entry name" value="Pectin_lyas_fold"/>
</dbReference>
<feature type="chain" id="PRO_5002960251" evidence="3">
    <location>
        <begin position="21"/>
        <end position="421"/>
    </location>
</feature>
<proteinExistence type="predicted"/>
<evidence type="ECO:0000256" key="1">
    <source>
        <dbReference type="ARBA" id="ARBA00022723"/>
    </source>
</evidence>
<name>C6C820_MUSP7</name>
<feature type="signal peptide" evidence="3">
    <location>
        <begin position="1"/>
        <end position="20"/>
    </location>
</feature>
<dbReference type="Proteomes" id="UP000002734">
    <property type="component" value="Chromosome"/>
</dbReference>
<dbReference type="RefSeq" id="WP_012763988.1">
    <property type="nucleotide sequence ID" value="NC_012880.1"/>
</dbReference>